<evidence type="ECO:0000313" key="4">
    <source>
        <dbReference type="EMBL" id="MFC0241336.1"/>
    </source>
</evidence>
<accession>A0ABV6ESY0</accession>
<comment type="subcellular location">
    <subcellularLocation>
        <location evidence="1">Cell outer membrane</location>
    </subcellularLocation>
</comment>
<name>A0ABV6ESY0_9BRAD</name>
<evidence type="ECO:0008006" key="6">
    <source>
        <dbReference type="Google" id="ProtNLM"/>
    </source>
</evidence>
<dbReference type="Proteomes" id="UP001589775">
    <property type="component" value="Unassembled WGS sequence"/>
</dbReference>
<evidence type="ECO:0000256" key="2">
    <source>
        <dbReference type="ARBA" id="ARBA00023136"/>
    </source>
</evidence>
<dbReference type="SUPFAM" id="SSF56935">
    <property type="entry name" value="Porins"/>
    <property type="match status" value="1"/>
</dbReference>
<dbReference type="EMBL" id="JBHLWM010000005">
    <property type="protein sequence ID" value="MFC0241336.1"/>
    <property type="molecule type" value="Genomic_DNA"/>
</dbReference>
<keyword evidence="5" id="KW-1185">Reference proteome</keyword>
<comment type="caution">
    <text evidence="4">The sequence shown here is derived from an EMBL/GenBank/DDBJ whole genome shotgun (WGS) entry which is preliminary data.</text>
</comment>
<keyword evidence="2" id="KW-0472">Membrane</keyword>
<evidence type="ECO:0000256" key="3">
    <source>
        <dbReference type="ARBA" id="ARBA00023237"/>
    </source>
</evidence>
<evidence type="ECO:0000256" key="1">
    <source>
        <dbReference type="ARBA" id="ARBA00004442"/>
    </source>
</evidence>
<evidence type="ECO:0000313" key="5">
    <source>
        <dbReference type="Proteomes" id="UP001589775"/>
    </source>
</evidence>
<gene>
    <name evidence="4" type="ORF">ACFFJ6_12705</name>
</gene>
<reference evidence="4 5" key="1">
    <citation type="submission" date="2024-09" db="EMBL/GenBank/DDBJ databases">
        <authorList>
            <person name="Sun Q."/>
            <person name="Mori K."/>
        </authorList>
    </citation>
    <scope>NUCLEOTIDE SEQUENCE [LARGE SCALE GENOMIC DNA]</scope>
    <source>
        <strain evidence="4 5">KCTC 23279</strain>
    </source>
</reference>
<dbReference type="Gene3D" id="2.40.170.20">
    <property type="entry name" value="TonB-dependent receptor, beta-barrel domain"/>
    <property type="match status" value="1"/>
</dbReference>
<protein>
    <recommendedName>
        <fullName evidence="6">TonB-dependent receptor-like beta-barrel domain-containing protein</fullName>
    </recommendedName>
</protein>
<organism evidence="4 5">
    <name type="scientific">Rhodopseudomonas telluris</name>
    <dbReference type="NCBI Taxonomy" id="644215"/>
    <lineage>
        <taxon>Bacteria</taxon>
        <taxon>Pseudomonadati</taxon>
        <taxon>Pseudomonadota</taxon>
        <taxon>Alphaproteobacteria</taxon>
        <taxon>Hyphomicrobiales</taxon>
        <taxon>Nitrobacteraceae</taxon>
        <taxon>Rhodopseudomonas</taxon>
    </lineage>
</organism>
<proteinExistence type="predicted"/>
<keyword evidence="3" id="KW-0998">Cell outer membrane</keyword>
<dbReference type="InterPro" id="IPR036942">
    <property type="entry name" value="Beta-barrel_TonB_sf"/>
</dbReference>
<sequence length="162" mass="17857">MRPRTATSAALDGRLTAWDNAAHGRDVLRGQPAYVRGQRTDGVNLYHAMPIDAKIALDHELGGWVGSAEVQLVAAKTDVSQVHNELTTPAYALLNLRNGYRWQNVRLDAGIDNVFDKFYTLPLGGADLIDYRTVSMMGSSPTWGYSVPGMERSFNTRLTVSF</sequence>